<feature type="compositionally biased region" description="Basic residues" evidence="1">
    <location>
        <begin position="102"/>
        <end position="114"/>
    </location>
</feature>
<reference evidence="2 3" key="1">
    <citation type="journal article" date="2018" name="Sci. Rep.">
        <title>Raphidocelis subcapitata (=Pseudokirchneriella subcapitata) provides an insight into genome evolution and environmental adaptations in the Sphaeropleales.</title>
        <authorList>
            <person name="Suzuki S."/>
            <person name="Yamaguchi H."/>
            <person name="Nakajima N."/>
            <person name="Kawachi M."/>
        </authorList>
    </citation>
    <scope>NUCLEOTIDE SEQUENCE [LARGE SCALE GENOMIC DNA]</scope>
    <source>
        <strain evidence="2 3">NIES-35</strain>
    </source>
</reference>
<feature type="compositionally biased region" description="Low complexity" evidence="1">
    <location>
        <begin position="67"/>
        <end position="82"/>
    </location>
</feature>
<feature type="compositionally biased region" description="Low complexity" evidence="1">
    <location>
        <begin position="750"/>
        <end position="774"/>
    </location>
</feature>
<evidence type="ECO:0000313" key="3">
    <source>
        <dbReference type="Proteomes" id="UP000247498"/>
    </source>
</evidence>
<feature type="compositionally biased region" description="Pro residues" evidence="1">
    <location>
        <begin position="167"/>
        <end position="177"/>
    </location>
</feature>
<comment type="caution">
    <text evidence="2">The sequence shown here is derived from an EMBL/GenBank/DDBJ whole genome shotgun (WGS) entry which is preliminary data.</text>
</comment>
<dbReference type="AlphaFoldDB" id="A0A2V0NJP1"/>
<dbReference type="InParanoid" id="A0A2V0NJP1"/>
<feature type="region of interest" description="Disordered" evidence="1">
    <location>
        <begin position="22"/>
        <end position="48"/>
    </location>
</feature>
<dbReference type="Proteomes" id="UP000247498">
    <property type="component" value="Unassembled WGS sequence"/>
</dbReference>
<feature type="compositionally biased region" description="Gly residues" evidence="1">
    <location>
        <begin position="726"/>
        <end position="749"/>
    </location>
</feature>
<feature type="region of interest" description="Disordered" evidence="1">
    <location>
        <begin position="293"/>
        <end position="319"/>
    </location>
</feature>
<feature type="region of interest" description="Disordered" evidence="1">
    <location>
        <begin position="251"/>
        <end position="278"/>
    </location>
</feature>
<dbReference type="EMBL" id="BDRX01000001">
    <property type="protein sequence ID" value="GBF87451.1"/>
    <property type="molecule type" value="Genomic_DNA"/>
</dbReference>
<organism evidence="2 3">
    <name type="scientific">Raphidocelis subcapitata</name>
    <dbReference type="NCBI Taxonomy" id="307507"/>
    <lineage>
        <taxon>Eukaryota</taxon>
        <taxon>Viridiplantae</taxon>
        <taxon>Chlorophyta</taxon>
        <taxon>core chlorophytes</taxon>
        <taxon>Chlorophyceae</taxon>
        <taxon>CS clade</taxon>
        <taxon>Sphaeropleales</taxon>
        <taxon>Selenastraceae</taxon>
        <taxon>Raphidocelis</taxon>
    </lineage>
</organism>
<accession>A0A2V0NJP1</accession>
<feature type="compositionally biased region" description="Low complexity" evidence="1">
    <location>
        <begin position="587"/>
        <end position="598"/>
    </location>
</feature>
<evidence type="ECO:0000256" key="1">
    <source>
        <dbReference type="SAM" id="MobiDB-lite"/>
    </source>
</evidence>
<feature type="compositionally biased region" description="Gly residues" evidence="1">
    <location>
        <begin position="559"/>
        <end position="568"/>
    </location>
</feature>
<feature type="region of interest" description="Disordered" evidence="1">
    <location>
        <begin position="67"/>
        <end position="228"/>
    </location>
</feature>
<proteinExistence type="predicted"/>
<feature type="compositionally biased region" description="Low complexity" evidence="1">
    <location>
        <begin position="37"/>
        <end position="48"/>
    </location>
</feature>
<feature type="compositionally biased region" description="Low complexity" evidence="1">
    <location>
        <begin position="208"/>
        <end position="227"/>
    </location>
</feature>
<gene>
    <name evidence="2" type="ORF">Rsub_00162</name>
</gene>
<feature type="compositionally biased region" description="Polar residues" evidence="1">
    <location>
        <begin position="138"/>
        <end position="148"/>
    </location>
</feature>
<sequence>MKGAPGAPGELQAQWWDAARRASQAAAAEGHQRKLALRPSRSAASSPLPEEVMLAVSARPSIAAGARASTLASAASADAAAPAAPPWTPQLRGSVFDGRGRAPQHQHQQPHTRRSMAEPGAPPPSAQAAYVQDREVASTAQARASQKAQLVAALQARASTVSRILGSPPPPPPPQWQPEPERGLWSPAAALGQQPVEQQLPPAFEPVGAAEPGSAAWSGAAEAGGAPPRAKGVFVWEVEPPLEVTLQGLGADGATPLPQAAARVSRTPSPAAGRPAGGRTSLAAAAAMAVAAGGPSPRGGHGYGAGSRQQSPLGSARSAAEARRVSTAAFLQGQQGLVGQITTGMPAVHDAAAPAAEATVGLWGDEEAVAAADEGGGGGGTRHSAVGDAVRARLSGAAATAAWAARSSSLPAPRVSLHEEVADVRALLLDEARARSATTAVIEAAAAAAAAAAGVRLPPAGGDARAPDDESSGGGRSGGASPRDRLAELAAIGHRQHGSSRERSRSGCTPLTTSGSSNSSSSSCTRLRSELQQLRWVDQGPSMALARRVSGKAAAGGSIDRGGSGGGCAVSSASDSDEDRPRASTVARPRPSAAFAPRGSVREGGGAPRQTYSRVFWRFSSSAGGDRGGVRQGGAANPPPARSLPAGRAGGAALPRSSVAMGSDRKSESSEDDGPAPGSSPERAGRGWARGMLRRLSASQEGGGPRRSSVSSAGVPFHFGSAGTYSGSGGGSGAGGSGGGTRYGAGSLGGASSASSSSSGSGSLLDAAAGCGGW</sequence>
<keyword evidence="3" id="KW-1185">Reference proteome</keyword>
<feature type="region of interest" description="Disordered" evidence="1">
    <location>
        <begin position="554"/>
        <end position="774"/>
    </location>
</feature>
<evidence type="ECO:0000313" key="2">
    <source>
        <dbReference type="EMBL" id="GBF87451.1"/>
    </source>
</evidence>
<feature type="compositionally biased region" description="Low complexity" evidence="1">
    <location>
        <begin position="643"/>
        <end position="658"/>
    </location>
</feature>
<name>A0A2V0NJP1_9CHLO</name>
<protein>
    <submittedName>
        <fullName evidence="2">Uncharacterized protein</fullName>
    </submittedName>
</protein>
<feature type="region of interest" description="Disordered" evidence="1">
    <location>
        <begin position="457"/>
        <end position="526"/>
    </location>
</feature>
<feature type="compositionally biased region" description="Low complexity" evidence="1">
    <location>
        <begin position="514"/>
        <end position="523"/>
    </location>
</feature>
<feature type="compositionally biased region" description="Gly residues" evidence="1">
    <location>
        <begin position="296"/>
        <end position="305"/>
    </location>
</feature>